<dbReference type="Gene3D" id="3.40.50.970">
    <property type="match status" value="1"/>
</dbReference>
<evidence type="ECO:0000256" key="1">
    <source>
        <dbReference type="ARBA" id="ARBA00001966"/>
    </source>
</evidence>
<dbReference type="Proteomes" id="UP000032430">
    <property type="component" value="Chromosome I"/>
</dbReference>
<proteinExistence type="predicted"/>
<dbReference type="InterPro" id="IPR029061">
    <property type="entry name" value="THDP-binding"/>
</dbReference>
<dbReference type="RefSeq" id="WP_045095122.1">
    <property type="nucleotide sequence ID" value="NZ_LN614827.1"/>
</dbReference>
<dbReference type="GO" id="GO:0030976">
    <property type="term" value="F:thiamine pyrophosphate binding"/>
    <property type="evidence" value="ECO:0007669"/>
    <property type="project" value="InterPro"/>
</dbReference>
<dbReference type="EC" id="1.2.7.3" evidence="4"/>
<reference evidence="5" key="1">
    <citation type="submission" date="2014-09" db="EMBL/GenBank/DDBJ databases">
        <authorList>
            <person name="Gomez-Valero L."/>
        </authorList>
    </citation>
    <scope>NUCLEOTIDE SEQUENCE [LARGE SCALE GENOMIC DNA]</scope>
    <source>
        <strain evidence="5">ATCC700992</strain>
    </source>
</reference>
<feature type="domain" description="Thiamine pyrophosphate enzyme TPP-binding" evidence="3">
    <location>
        <begin position="53"/>
        <end position="198"/>
    </location>
</feature>
<dbReference type="HOGENOM" id="CLU_048564_1_0_6"/>
<dbReference type="EMBL" id="LN614827">
    <property type="protein sequence ID" value="CEG56463.1"/>
    <property type="molecule type" value="Genomic_DNA"/>
</dbReference>
<dbReference type="GO" id="GO:0045333">
    <property type="term" value="P:cellular respiration"/>
    <property type="evidence" value="ECO:0007669"/>
    <property type="project" value="UniProtKB-ARBA"/>
</dbReference>
<sequence length="338" mass="37446">MNNTYKREDFTNANEVRWCPGCGDYAILAALQKMLPDLGLPPEQHVFVSGIGCAGRLPYYMNTYGFHTIHGRATAVATGLKAMRDDLCVWIITGDGDALSIGTNHLVHLLRRNVNVNILLFNNQVYGLTKGQFSPTSQKGQVTKTSPKGVTNEPVNPLTIALASGASFVARAVDKDPNHLASVLKKAHEHQGCSFVEIYQDCNIFNHGAFDDFAVKSNRAGNTVLLEDGQTLLFGAEKEKALTLKDEEFCKVSSQEETLYKHNSSSFMDAIRLARLSFPDYPVPLGVYYQKLRELFTFQQEVKKSKTDLSALYRAKASWKQVLLSTLPSALYARNSAL</sequence>
<gene>
    <name evidence="4" type="ORF">LFA_1024</name>
</gene>
<evidence type="ECO:0000313" key="4">
    <source>
        <dbReference type="EMBL" id="CEG56463.1"/>
    </source>
</evidence>
<keyword evidence="5" id="KW-1185">Reference proteome</keyword>
<dbReference type="AlphaFoldDB" id="A0A098G1V6"/>
<evidence type="ECO:0000256" key="2">
    <source>
        <dbReference type="ARBA" id="ARBA00023002"/>
    </source>
</evidence>
<dbReference type="InterPro" id="IPR011766">
    <property type="entry name" value="TPP_enzyme_TPP-bd"/>
</dbReference>
<dbReference type="STRING" id="1212491.LFA_1024"/>
<name>A0A098G1V6_9GAMM</name>
<dbReference type="SUPFAM" id="SSF52518">
    <property type="entry name" value="Thiamin diphosphate-binding fold (THDP-binding)"/>
    <property type="match status" value="1"/>
</dbReference>
<dbReference type="GO" id="GO:0044281">
    <property type="term" value="P:small molecule metabolic process"/>
    <property type="evidence" value="ECO:0007669"/>
    <property type="project" value="UniProtKB-ARBA"/>
</dbReference>
<accession>A0A098G1V6</accession>
<dbReference type="GO" id="GO:0047553">
    <property type="term" value="F:2-oxoglutarate synthase activity"/>
    <property type="evidence" value="ECO:0007669"/>
    <property type="project" value="UniProtKB-EC"/>
</dbReference>
<dbReference type="PANTHER" id="PTHR48084:SF4">
    <property type="entry name" value="2-OXOGLUTARATE OXIDOREDUCTASE SUBUNIT KORB"/>
    <property type="match status" value="1"/>
</dbReference>
<dbReference type="KEGG" id="lfa:LFA_1024"/>
<dbReference type="InterPro" id="IPR011896">
    <property type="entry name" value="OFOB"/>
</dbReference>
<dbReference type="NCBIfam" id="TIGR02177">
    <property type="entry name" value="PorB_KorB"/>
    <property type="match status" value="1"/>
</dbReference>
<keyword evidence="2 4" id="KW-0560">Oxidoreductase</keyword>
<dbReference type="PANTHER" id="PTHR48084">
    <property type="entry name" value="2-OXOGLUTARATE OXIDOREDUCTASE SUBUNIT KORB-RELATED"/>
    <property type="match status" value="1"/>
</dbReference>
<evidence type="ECO:0000259" key="3">
    <source>
        <dbReference type="Pfam" id="PF02775"/>
    </source>
</evidence>
<dbReference type="Pfam" id="PF02775">
    <property type="entry name" value="TPP_enzyme_C"/>
    <property type="match status" value="1"/>
</dbReference>
<organism evidence="4 5">
    <name type="scientific">Legionella fallonii LLAP-10</name>
    <dbReference type="NCBI Taxonomy" id="1212491"/>
    <lineage>
        <taxon>Bacteria</taxon>
        <taxon>Pseudomonadati</taxon>
        <taxon>Pseudomonadota</taxon>
        <taxon>Gammaproteobacteria</taxon>
        <taxon>Legionellales</taxon>
        <taxon>Legionellaceae</taxon>
        <taxon>Legionella</taxon>
    </lineage>
</organism>
<comment type="cofactor">
    <cofactor evidence="1">
        <name>[4Fe-4S] cluster</name>
        <dbReference type="ChEBI" id="CHEBI:49883"/>
    </cofactor>
</comment>
<dbReference type="InterPro" id="IPR051457">
    <property type="entry name" value="2-oxoacid:Fd_oxidoreductase"/>
</dbReference>
<evidence type="ECO:0000313" key="5">
    <source>
        <dbReference type="Proteomes" id="UP000032430"/>
    </source>
</evidence>
<protein>
    <submittedName>
        <fullName evidence="4">2-oxoglutarate ferredoxin oxidoreductase beta subunit</fullName>
        <ecNumber evidence="4">1.2.7.3</ecNumber>
    </submittedName>
</protein>
<dbReference type="CDD" id="cd03375">
    <property type="entry name" value="TPP_OGFOR"/>
    <property type="match status" value="1"/>
</dbReference>